<proteinExistence type="inferred from homology"/>
<feature type="transmembrane region" description="Helical" evidence="12">
    <location>
        <begin position="12"/>
        <end position="31"/>
    </location>
</feature>
<dbReference type="InterPro" id="IPR001734">
    <property type="entry name" value="Na/solute_symporter"/>
</dbReference>
<comment type="similarity">
    <text evidence="2 11">Belongs to the sodium:solute symporter (SSF) (TC 2.A.21) family.</text>
</comment>
<dbReference type="Proteomes" id="UP000030742">
    <property type="component" value="Unassembled WGS sequence"/>
</dbReference>
<comment type="subcellular location">
    <subcellularLocation>
        <location evidence="1">Cell membrane</location>
        <topology evidence="1">Multi-pass membrane protein</topology>
    </subcellularLocation>
</comment>
<evidence type="ECO:0000256" key="11">
    <source>
        <dbReference type="RuleBase" id="RU362091"/>
    </source>
</evidence>
<evidence type="ECO:0000256" key="1">
    <source>
        <dbReference type="ARBA" id="ARBA00004651"/>
    </source>
</evidence>
<dbReference type="AlphaFoldDB" id="U4ULF9"/>
<evidence type="ECO:0000256" key="5">
    <source>
        <dbReference type="ARBA" id="ARBA00022692"/>
    </source>
</evidence>
<dbReference type="OrthoDB" id="6132759at2759"/>
<dbReference type="PANTHER" id="PTHR42985:SF40">
    <property type="entry name" value="LD47995P-RELATED"/>
    <property type="match status" value="1"/>
</dbReference>
<evidence type="ECO:0000256" key="4">
    <source>
        <dbReference type="ARBA" id="ARBA00022475"/>
    </source>
</evidence>
<reference evidence="13 14" key="1">
    <citation type="journal article" date="2013" name="Genome Biol.">
        <title>Draft genome of the mountain pine beetle, Dendroctonus ponderosae Hopkins, a major forest pest.</title>
        <authorList>
            <person name="Keeling C.I."/>
            <person name="Yuen M.M."/>
            <person name="Liao N.Y."/>
            <person name="Docking T.R."/>
            <person name="Chan S.K."/>
            <person name="Taylor G.A."/>
            <person name="Palmquist D.L."/>
            <person name="Jackman S.D."/>
            <person name="Nguyen A."/>
            <person name="Li M."/>
            <person name="Henderson H."/>
            <person name="Janes J.K."/>
            <person name="Zhao Y."/>
            <person name="Pandoh P."/>
            <person name="Moore R."/>
            <person name="Sperling F.A."/>
            <person name="Huber D.P."/>
            <person name="Birol I."/>
            <person name="Jones S.J."/>
            <person name="Bohlmann J."/>
        </authorList>
    </citation>
    <scope>NUCLEOTIDE SEQUENCE</scope>
</reference>
<evidence type="ECO:0000256" key="2">
    <source>
        <dbReference type="ARBA" id="ARBA00006434"/>
    </source>
</evidence>
<keyword evidence="5 12" id="KW-0812">Transmembrane</keyword>
<protein>
    <recommendedName>
        <fullName evidence="15">Sodium-dependent multivitamin transporter</fullName>
    </recommendedName>
</protein>
<dbReference type="GO" id="GO:0015293">
    <property type="term" value="F:symporter activity"/>
    <property type="evidence" value="ECO:0007669"/>
    <property type="project" value="TreeGrafter"/>
</dbReference>
<evidence type="ECO:0000313" key="14">
    <source>
        <dbReference type="Proteomes" id="UP000030742"/>
    </source>
</evidence>
<gene>
    <name evidence="13" type="ORF">D910_11243</name>
</gene>
<evidence type="ECO:0000256" key="9">
    <source>
        <dbReference type="ARBA" id="ARBA00023136"/>
    </source>
</evidence>
<dbReference type="GO" id="GO:0006814">
    <property type="term" value="P:sodium ion transport"/>
    <property type="evidence" value="ECO:0007669"/>
    <property type="project" value="UniProtKB-KW"/>
</dbReference>
<organism evidence="13 14">
    <name type="scientific">Dendroctonus ponderosae</name>
    <name type="common">Mountain pine beetle</name>
    <dbReference type="NCBI Taxonomy" id="77166"/>
    <lineage>
        <taxon>Eukaryota</taxon>
        <taxon>Metazoa</taxon>
        <taxon>Ecdysozoa</taxon>
        <taxon>Arthropoda</taxon>
        <taxon>Hexapoda</taxon>
        <taxon>Insecta</taxon>
        <taxon>Pterygota</taxon>
        <taxon>Neoptera</taxon>
        <taxon>Endopterygota</taxon>
        <taxon>Coleoptera</taxon>
        <taxon>Polyphaga</taxon>
        <taxon>Cucujiformia</taxon>
        <taxon>Curculionidae</taxon>
        <taxon>Scolytinae</taxon>
        <taxon>Dendroctonus</taxon>
    </lineage>
</organism>
<feature type="transmembrane region" description="Helical" evidence="12">
    <location>
        <begin position="51"/>
        <end position="72"/>
    </location>
</feature>
<keyword evidence="3" id="KW-0813">Transport</keyword>
<feature type="transmembrane region" description="Helical" evidence="12">
    <location>
        <begin position="78"/>
        <end position="101"/>
    </location>
</feature>
<evidence type="ECO:0008006" key="15">
    <source>
        <dbReference type="Google" id="ProtNLM"/>
    </source>
</evidence>
<dbReference type="GO" id="GO:0005886">
    <property type="term" value="C:plasma membrane"/>
    <property type="evidence" value="ECO:0007669"/>
    <property type="project" value="UniProtKB-SubCell"/>
</dbReference>
<dbReference type="InterPro" id="IPR038377">
    <property type="entry name" value="Na/Glc_symporter_sf"/>
</dbReference>
<dbReference type="STRING" id="77166.U4ULF9"/>
<evidence type="ECO:0000256" key="10">
    <source>
        <dbReference type="ARBA" id="ARBA00023201"/>
    </source>
</evidence>
<accession>U4ULF9</accession>
<dbReference type="Gene3D" id="1.20.1730.10">
    <property type="entry name" value="Sodium/glucose cotransporter"/>
    <property type="match status" value="1"/>
</dbReference>
<evidence type="ECO:0000256" key="8">
    <source>
        <dbReference type="ARBA" id="ARBA00023065"/>
    </source>
</evidence>
<evidence type="ECO:0000256" key="6">
    <source>
        <dbReference type="ARBA" id="ARBA00022989"/>
    </source>
</evidence>
<name>U4ULF9_DENPD</name>
<dbReference type="InterPro" id="IPR051163">
    <property type="entry name" value="Sodium:Solute_Symporter_SSF"/>
</dbReference>
<keyword evidence="8" id="KW-0406">Ion transport</keyword>
<dbReference type="PANTHER" id="PTHR42985">
    <property type="entry name" value="SODIUM-COUPLED MONOCARBOXYLATE TRANSPORTER"/>
    <property type="match status" value="1"/>
</dbReference>
<keyword evidence="7" id="KW-0915">Sodium</keyword>
<evidence type="ECO:0000256" key="7">
    <source>
        <dbReference type="ARBA" id="ARBA00023053"/>
    </source>
</evidence>
<sequence>MKVQPGFGIWDYVVVVLMLFISSSIGIYYRFTGGKQKTVKEYIHADKNMSIYPVAVSLTASFMSAVTMLGVSSENYSFGFQFILIYLGHLVFTPIAAYLYLPIFFKLQTTSAYEVSLSPIFDRPTI</sequence>
<evidence type="ECO:0000313" key="13">
    <source>
        <dbReference type="EMBL" id="ERL93957.1"/>
    </source>
</evidence>
<evidence type="ECO:0000256" key="12">
    <source>
        <dbReference type="SAM" id="Phobius"/>
    </source>
</evidence>
<keyword evidence="10" id="KW-0739">Sodium transport</keyword>
<dbReference type="Pfam" id="PF00474">
    <property type="entry name" value="SSF"/>
    <property type="match status" value="1"/>
</dbReference>
<keyword evidence="9 12" id="KW-0472">Membrane</keyword>
<keyword evidence="6 12" id="KW-1133">Transmembrane helix</keyword>
<dbReference type="EMBL" id="KB632375">
    <property type="protein sequence ID" value="ERL93957.1"/>
    <property type="molecule type" value="Genomic_DNA"/>
</dbReference>
<keyword evidence="4" id="KW-1003">Cell membrane</keyword>
<evidence type="ECO:0000256" key="3">
    <source>
        <dbReference type="ARBA" id="ARBA00022448"/>
    </source>
</evidence>
<dbReference type="PROSITE" id="PS50283">
    <property type="entry name" value="NA_SOLUT_SYMP_3"/>
    <property type="match status" value="1"/>
</dbReference>